<gene>
    <name evidence="1" type="ORF">DET55_10667</name>
</gene>
<dbReference type="RefSeq" id="WP_113936432.1">
    <property type="nucleotide sequence ID" value="NZ_QTTY01000006.1"/>
</dbReference>
<comment type="caution">
    <text evidence="1">The sequence shown here is derived from an EMBL/GenBank/DDBJ whole genome shotgun (WGS) entry which is preliminary data.</text>
</comment>
<evidence type="ECO:0000313" key="1">
    <source>
        <dbReference type="EMBL" id="REF39122.1"/>
    </source>
</evidence>
<dbReference type="Proteomes" id="UP000256530">
    <property type="component" value="Unassembled WGS sequence"/>
</dbReference>
<name>A0A3D9VBK1_BACMY</name>
<evidence type="ECO:0000313" key="2">
    <source>
        <dbReference type="Proteomes" id="UP000256530"/>
    </source>
</evidence>
<dbReference type="InterPro" id="IPR036291">
    <property type="entry name" value="NAD(P)-bd_dom_sf"/>
</dbReference>
<proteinExistence type="predicted"/>
<dbReference type="Gene3D" id="3.40.50.720">
    <property type="entry name" value="NAD(P)-binding Rossmann-like Domain"/>
    <property type="match status" value="1"/>
</dbReference>
<accession>A0A3D9VBK1</accession>
<protein>
    <recommendedName>
        <fullName evidence="3">NmrA-like domain-containing protein</fullName>
    </recommendedName>
</protein>
<dbReference type="SUPFAM" id="SSF51735">
    <property type="entry name" value="NAD(P)-binding Rossmann-fold domains"/>
    <property type="match status" value="1"/>
</dbReference>
<evidence type="ECO:0008006" key="3">
    <source>
        <dbReference type="Google" id="ProtNLM"/>
    </source>
</evidence>
<reference evidence="1 2" key="1">
    <citation type="submission" date="2018-08" db="EMBL/GenBank/DDBJ databases">
        <title>Freshwater and sediment microbial communities from various areas in North America, analyzing microbe dynamics in response to fracking.</title>
        <authorList>
            <person name="Lamendella R."/>
        </authorList>
    </citation>
    <scope>NUCLEOTIDE SEQUENCE [LARGE SCALE GENOMIC DNA]</scope>
    <source>
        <strain evidence="1 2">DB-1</strain>
    </source>
</reference>
<dbReference type="AlphaFoldDB" id="A0A3D9VBK1"/>
<organism evidence="1 2">
    <name type="scientific">Bacillus mycoides</name>
    <dbReference type="NCBI Taxonomy" id="1405"/>
    <lineage>
        <taxon>Bacteria</taxon>
        <taxon>Bacillati</taxon>
        <taxon>Bacillota</taxon>
        <taxon>Bacilli</taxon>
        <taxon>Bacillales</taxon>
        <taxon>Bacillaceae</taxon>
        <taxon>Bacillus</taxon>
        <taxon>Bacillus cereus group</taxon>
    </lineage>
</organism>
<dbReference type="EMBL" id="QTTY01000006">
    <property type="protein sequence ID" value="REF39122.1"/>
    <property type="molecule type" value="Genomic_DNA"/>
</dbReference>
<sequence>MQIFVAGATGVIGCSLLLMLIREGHIVFAMISNESQVEAIKKVGAIPEIAGREASNNKAHKECGWIPFHPSWSDECVKYHKNPLMGILVTFTIKGLDCNEYTF</sequence>